<comment type="caution">
    <text evidence="11">The sequence shown here is derived from an EMBL/GenBank/DDBJ whole genome shotgun (WGS) entry which is preliminary data.</text>
</comment>
<organism evidence="11 12">
    <name type="scientific">Aspergillus brasiliensis</name>
    <dbReference type="NCBI Taxonomy" id="319629"/>
    <lineage>
        <taxon>Eukaryota</taxon>
        <taxon>Fungi</taxon>
        <taxon>Dikarya</taxon>
        <taxon>Ascomycota</taxon>
        <taxon>Pezizomycotina</taxon>
        <taxon>Eurotiomycetes</taxon>
        <taxon>Eurotiomycetidae</taxon>
        <taxon>Eurotiales</taxon>
        <taxon>Aspergillaceae</taxon>
        <taxon>Aspergillus</taxon>
        <taxon>Aspergillus subgen. Circumdati</taxon>
    </lineage>
</organism>
<dbReference type="PANTHER" id="PTHR47782">
    <property type="entry name" value="ZN(II)2CYS6 TRANSCRIPTION FACTOR (EUROFUNG)-RELATED"/>
    <property type="match status" value="1"/>
</dbReference>
<dbReference type="GO" id="GO:0008270">
    <property type="term" value="F:zinc ion binding"/>
    <property type="evidence" value="ECO:0007669"/>
    <property type="project" value="InterPro"/>
</dbReference>
<dbReference type="Pfam" id="PF04082">
    <property type="entry name" value="Fungal_trans"/>
    <property type="match status" value="1"/>
</dbReference>
<feature type="domain" description="Xylanolytic transcriptional activator regulatory" evidence="10">
    <location>
        <begin position="323"/>
        <end position="397"/>
    </location>
</feature>
<dbReference type="InterPro" id="IPR052202">
    <property type="entry name" value="Yeast_MetPath_Reg"/>
</dbReference>
<evidence type="ECO:0000256" key="3">
    <source>
        <dbReference type="ARBA" id="ARBA00022833"/>
    </source>
</evidence>
<feature type="compositionally biased region" description="Polar residues" evidence="8">
    <location>
        <begin position="27"/>
        <end position="36"/>
    </location>
</feature>
<dbReference type="GO" id="GO:0005634">
    <property type="term" value="C:nucleus"/>
    <property type="evidence" value="ECO:0007669"/>
    <property type="project" value="UniProtKB-SubCell"/>
</dbReference>
<feature type="region of interest" description="Disordered" evidence="8">
    <location>
        <begin position="19"/>
        <end position="38"/>
    </location>
</feature>
<evidence type="ECO:0000256" key="9">
    <source>
        <dbReference type="SAM" id="SignalP"/>
    </source>
</evidence>
<keyword evidence="9" id="KW-0732">Signal</keyword>
<gene>
    <name evidence="11" type="ORF">AbraCBS73388_003503</name>
</gene>
<sequence>MAILHALMFHVWVLNHGGRPSDKSYARESQSTTKTPSLREMLETEAEVRQVVAGGTAEDASGLSNAALPDYIETLKRKVEDVGDQSRRQRPRLAADTSDGRTSQSPNIPTEAAQNSPQTSHDTPLTEQTSITERSVQAAMGEIEFLSRNAMAEPRGEASGFPQELAIGSMIKASLAISGRDPTRSLCSLSPKSRYTSMLGQAPALTREIVVECMDRFFDGTKALCPYIDEGELLGYRDSFFDSSQEPQKTSYTAFRDFNVYMAAAIGILLSPESSVEMFASSLHSAAMQRFPSILGGNDDMNMLHSLVLLIIYSMFSSTGGSTWHLVGLAMKKAISYRFHKEPLSDLGIPEQTINRRRSIFWNLYILDRTISCAMDRPFSIEDEDITLQHPSYGGGIHSPDSLDFPADFINNEYLAVEDGCFTGSFVDAFDIFSAGVVIICLGRISPSFRPSNTASVLNKCTALMTLLGERFTGLKAFCKVLWCLQESTDMIIDELPEIVPHGLQVMIEGAFRSNRAVR</sequence>
<dbReference type="AlphaFoldDB" id="A0A9W5Z1V4"/>
<evidence type="ECO:0000256" key="4">
    <source>
        <dbReference type="ARBA" id="ARBA00023015"/>
    </source>
</evidence>
<dbReference type="CDD" id="cd12148">
    <property type="entry name" value="fungal_TF_MHR"/>
    <property type="match status" value="1"/>
</dbReference>
<protein>
    <recommendedName>
        <fullName evidence="10">Xylanolytic transcriptional activator regulatory domain-containing protein</fullName>
    </recommendedName>
</protein>
<dbReference type="PANTHER" id="PTHR47782:SF14">
    <property type="entry name" value="ZN(II)2CYS6 TRANSCRIPTION FACTOR (EUROFUNG)"/>
    <property type="match status" value="1"/>
</dbReference>
<evidence type="ECO:0000256" key="8">
    <source>
        <dbReference type="SAM" id="MobiDB-lite"/>
    </source>
</evidence>
<accession>A0A9W5Z1V4</accession>
<comment type="subcellular location">
    <subcellularLocation>
        <location evidence="1">Nucleus</location>
    </subcellularLocation>
</comment>
<name>A0A9W5Z1V4_9EURO</name>
<feature type="compositionally biased region" description="Polar residues" evidence="8">
    <location>
        <begin position="100"/>
        <end position="129"/>
    </location>
</feature>
<feature type="chain" id="PRO_5040824558" description="Xylanolytic transcriptional activator regulatory domain-containing protein" evidence="9">
    <location>
        <begin position="18"/>
        <end position="519"/>
    </location>
</feature>
<dbReference type="GO" id="GO:0006351">
    <property type="term" value="P:DNA-templated transcription"/>
    <property type="evidence" value="ECO:0007669"/>
    <property type="project" value="InterPro"/>
</dbReference>
<dbReference type="GO" id="GO:0000981">
    <property type="term" value="F:DNA-binding transcription factor activity, RNA polymerase II-specific"/>
    <property type="evidence" value="ECO:0007669"/>
    <property type="project" value="TreeGrafter"/>
</dbReference>
<keyword evidence="4" id="KW-0805">Transcription regulation</keyword>
<keyword evidence="3" id="KW-0862">Zinc</keyword>
<keyword evidence="5" id="KW-0238">DNA-binding</keyword>
<evidence type="ECO:0000256" key="5">
    <source>
        <dbReference type="ARBA" id="ARBA00023125"/>
    </source>
</evidence>
<keyword evidence="2" id="KW-0479">Metal-binding</keyword>
<dbReference type="SMART" id="SM00906">
    <property type="entry name" value="Fungal_trans"/>
    <property type="match status" value="1"/>
</dbReference>
<evidence type="ECO:0000256" key="1">
    <source>
        <dbReference type="ARBA" id="ARBA00004123"/>
    </source>
</evidence>
<dbReference type="GO" id="GO:0045944">
    <property type="term" value="P:positive regulation of transcription by RNA polymerase II"/>
    <property type="evidence" value="ECO:0007669"/>
    <property type="project" value="TreeGrafter"/>
</dbReference>
<evidence type="ECO:0000256" key="2">
    <source>
        <dbReference type="ARBA" id="ARBA00022723"/>
    </source>
</evidence>
<evidence type="ECO:0000256" key="7">
    <source>
        <dbReference type="ARBA" id="ARBA00023242"/>
    </source>
</evidence>
<dbReference type="Proteomes" id="UP001143548">
    <property type="component" value="Unassembled WGS sequence"/>
</dbReference>
<proteinExistence type="predicted"/>
<dbReference type="EMBL" id="BROQ01000174">
    <property type="protein sequence ID" value="GKZ26987.1"/>
    <property type="molecule type" value="Genomic_DNA"/>
</dbReference>
<feature type="region of interest" description="Disordered" evidence="8">
    <location>
        <begin position="79"/>
        <end position="129"/>
    </location>
</feature>
<evidence type="ECO:0000313" key="11">
    <source>
        <dbReference type="EMBL" id="GKZ26987.1"/>
    </source>
</evidence>
<evidence type="ECO:0000313" key="12">
    <source>
        <dbReference type="Proteomes" id="UP001143548"/>
    </source>
</evidence>
<evidence type="ECO:0000259" key="10">
    <source>
        <dbReference type="SMART" id="SM00906"/>
    </source>
</evidence>
<dbReference type="InterPro" id="IPR007219">
    <property type="entry name" value="XnlR_reg_dom"/>
</dbReference>
<evidence type="ECO:0000256" key="6">
    <source>
        <dbReference type="ARBA" id="ARBA00023163"/>
    </source>
</evidence>
<dbReference type="GO" id="GO:0043565">
    <property type="term" value="F:sequence-specific DNA binding"/>
    <property type="evidence" value="ECO:0007669"/>
    <property type="project" value="TreeGrafter"/>
</dbReference>
<reference evidence="11" key="1">
    <citation type="submission" date="2022-07" db="EMBL/GenBank/DDBJ databases">
        <title>Taxonomy of Aspergillus series Nigri: significant species reduction supported by multi-species coalescent approaches.</title>
        <authorList>
            <person name="Bian C."/>
            <person name="Kusuya Y."/>
            <person name="Sklenar F."/>
            <person name="D'hooge E."/>
            <person name="Yaguchi T."/>
            <person name="Takahashi H."/>
            <person name="Hubka V."/>
        </authorList>
    </citation>
    <scope>NUCLEOTIDE SEQUENCE</scope>
    <source>
        <strain evidence="11">CBS 733.88</strain>
    </source>
</reference>
<feature type="signal peptide" evidence="9">
    <location>
        <begin position="1"/>
        <end position="17"/>
    </location>
</feature>
<keyword evidence="6" id="KW-0804">Transcription</keyword>
<keyword evidence="7" id="KW-0539">Nucleus</keyword>